<evidence type="ECO:0000313" key="5">
    <source>
        <dbReference type="EMBL" id="MBB3325716.1"/>
    </source>
</evidence>
<sequence length="452" mass="47376">MSSPRVARLVAALALPLTLVAAACAPQAANSGGGNVQPSAVSSDVASAGPVTLRFLDFEEGPDAAYIKKAIAGFEQQYPNVKIERTEQSFDQVMSTLNLRLADPNGPDVATINNGWQSMGTLSKAGLILNLDKYAELYGWRDQLSPTMLRQLEFTPDGKKMGEGSLYGTPGARLTTVGLYYNKKLLTDAGVAVPTTYAEFETALAAVKAKGETPIALGTQEKTYATNPLFALQSLLGSPKAINDFVYGSGGTTLEQTGLGTAAAKLAEWQKDGYLNPGYNGLDFDGGKKVFTDGKAAFHFDYSGALVGTGADSTKFGRVQLPQPDGGAQTSVGAASAVFGISAKTKNPDAAAAFLNYLGSQEMNDLSVQNGYLPIRPSTAQVEPGTTFADEVAGAATVTKDDGFLPFFDWSSPEMLDVIGGQVQLILAGRSTPETLVTDGQKSYDDAAAKRG</sequence>
<keyword evidence="3 4" id="KW-0732">Signal</keyword>
<dbReference type="GO" id="GO:0055052">
    <property type="term" value="C:ATP-binding cassette (ABC) transporter complex, substrate-binding subunit-containing"/>
    <property type="evidence" value="ECO:0007669"/>
    <property type="project" value="TreeGrafter"/>
</dbReference>
<dbReference type="Gene3D" id="3.40.190.10">
    <property type="entry name" value="Periplasmic binding protein-like II"/>
    <property type="match status" value="1"/>
</dbReference>
<name>A0A7W5P6D3_9ACTN</name>
<evidence type="ECO:0000313" key="6">
    <source>
        <dbReference type="Proteomes" id="UP000565572"/>
    </source>
</evidence>
<evidence type="ECO:0000256" key="1">
    <source>
        <dbReference type="ARBA" id="ARBA00008520"/>
    </source>
</evidence>
<accession>A0A7W5P6D3</accession>
<comment type="similarity">
    <text evidence="1">Belongs to the bacterial solute-binding protein 1 family.</text>
</comment>
<evidence type="ECO:0000256" key="2">
    <source>
        <dbReference type="ARBA" id="ARBA00022448"/>
    </source>
</evidence>
<dbReference type="GO" id="GO:1901982">
    <property type="term" value="F:maltose binding"/>
    <property type="evidence" value="ECO:0007669"/>
    <property type="project" value="TreeGrafter"/>
</dbReference>
<comment type="caution">
    <text evidence="5">The sequence shown here is derived from an EMBL/GenBank/DDBJ whole genome shotgun (WGS) entry which is preliminary data.</text>
</comment>
<proteinExistence type="inferred from homology"/>
<gene>
    <name evidence="5" type="ORF">FHX39_000660</name>
</gene>
<dbReference type="InterPro" id="IPR006059">
    <property type="entry name" value="SBP"/>
</dbReference>
<protein>
    <submittedName>
        <fullName evidence="5">Raffinose/stachyose/melibiose transport system substrate-binding protein</fullName>
    </submittedName>
</protein>
<dbReference type="PANTHER" id="PTHR30061:SF50">
    <property type="entry name" value="MALTOSE_MALTODEXTRIN-BINDING PERIPLASMIC PROTEIN"/>
    <property type="match status" value="1"/>
</dbReference>
<keyword evidence="2" id="KW-0813">Transport</keyword>
<dbReference type="GO" id="GO:0042956">
    <property type="term" value="P:maltodextrin transmembrane transport"/>
    <property type="evidence" value="ECO:0007669"/>
    <property type="project" value="TreeGrafter"/>
</dbReference>
<dbReference type="GO" id="GO:0015768">
    <property type="term" value="P:maltose transport"/>
    <property type="evidence" value="ECO:0007669"/>
    <property type="project" value="TreeGrafter"/>
</dbReference>
<dbReference type="PANTHER" id="PTHR30061">
    <property type="entry name" value="MALTOSE-BINDING PERIPLASMIC PROTEIN"/>
    <property type="match status" value="1"/>
</dbReference>
<dbReference type="RefSeq" id="WP_183336776.1">
    <property type="nucleotide sequence ID" value="NZ_JACHZG010000001.1"/>
</dbReference>
<feature type="signal peptide" evidence="4">
    <location>
        <begin position="1"/>
        <end position="28"/>
    </location>
</feature>
<dbReference type="AlphaFoldDB" id="A0A7W5P6D3"/>
<organism evidence="5 6">
    <name type="scientific">Microlunatus antarcticus</name>
    <dbReference type="NCBI Taxonomy" id="53388"/>
    <lineage>
        <taxon>Bacteria</taxon>
        <taxon>Bacillati</taxon>
        <taxon>Actinomycetota</taxon>
        <taxon>Actinomycetes</taxon>
        <taxon>Propionibacteriales</taxon>
        <taxon>Propionibacteriaceae</taxon>
        <taxon>Microlunatus</taxon>
    </lineage>
</organism>
<dbReference type="SUPFAM" id="SSF53850">
    <property type="entry name" value="Periplasmic binding protein-like II"/>
    <property type="match status" value="1"/>
</dbReference>
<reference evidence="5 6" key="1">
    <citation type="submission" date="2020-08" db="EMBL/GenBank/DDBJ databases">
        <title>Sequencing the genomes of 1000 actinobacteria strains.</title>
        <authorList>
            <person name="Klenk H.-P."/>
        </authorList>
    </citation>
    <scope>NUCLEOTIDE SEQUENCE [LARGE SCALE GENOMIC DNA]</scope>
    <source>
        <strain evidence="5 6">DSM 11053</strain>
    </source>
</reference>
<evidence type="ECO:0000256" key="3">
    <source>
        <dbReference type="ARBA" id="ARBA00022729"/>
    </source>
</evidence>
<keyword evidence="6" id="KW-1185">Reference proteome</keyword>
<evidence type="ECO:0000256" key="4">
    <source>
        <dbReference type="SAM" id="SignalP"/>
    </source>
</evidence>
<dbReference type="Proteomes" id="UP000565572">
    <property type="component" value="Unassembled WGS sequence"/>
</dbReference>
<dbReference type="PROSITE" id="PS51257">
    <property type="entry name" value="PROKAR_LIPOPROTEIN"/>
    <property type="match status" value="1"/>
</dbReference>
<feature type="chain" id="PRO_5030869828" evidence="4">
    <location>
        <begin position="29"/>
        <end position="452"/>
    </location>
</feature>
<dbReference type="EMBL" id="JACHZG010000001">
    <property type="protein sequence ID" value="MBB3325716.1"/>
    <property type="molecule type" value="Genomic_DNA"/>
</dbReference>
<dbReference type="Pfam" id="PF13416">
    <property type="entry name" value="SBP_bac_8"/>
    <property type="match status" value="1"/>
</dbReference>